<evidence type="ECO:0000256" key="2">
    <source>
        <dbReference type="PIRNR" id="PIRNR000124"/>
    </source>
</evidence>
<dbReference type="InterPro" id="IPR036291">
    <property type="entry name" value="NAD(P)-bd_dom_sf"/>
</dbReference>
<dbReference type="GO" id="GO:0051287">
    <property type="term" value="F:NAD binding"/>
    <property type="evidence" value="ECO:0007669"/>
    <property type="project" value="InterPro"/>
</dbReference>
<comment type="similarity">
    <text evidence="1 2">Belongs to the UDP-glucose/GDP-mannose dehydrogenase family.</text>
</comment>
<sequence length="520" mass="56942">MMSAPENLTSHGLGLGGRILKMLGLNCRNMRWSITAEPFSSEILAQLRVTSCFHFFPSAFKGLVRMEDFTGMLTPSESHSSFPFYPVTPPLSSVPSETDLTLKVSTDVTRDDIPVVAVVGVGYVGKHLVSSFSSKYQVIGFDVSERRIQDLRHEFKGNENVTFSRNQNNLIAATHFLISVPTLLRPNKSIDSSYLCDALEMVGRVARRGSAVVIESSVAVGMTRELVGPIATKLGLFAGMSPEVCDIFTDQYLLMILTLTNAQLQRVDPGRTEPPIKSIPKIISGLDDILPGSLDAINRIYSTIFDNVVTVSKPEVAEMMKLYENCQRMVCIAYANEMADACIAHGIDPYEVCSAASTKPFGYMPYAPGVGVGGHCIPVNPHYLLSNSSFPLLDACSQAMSNRPAKLAQRLIKSLPITERRSRVLVVGLGFKAGQSQLDNSPGVALVRELAISGAQIDLTWADALVKQEAVPQVPRLGECEWNKSFLETFDVIVVAMKQHKMDFSLLAKLEGVRVESWCK</sequence>
<reference evidence="5 6" key="1">
    <citation type="submission" date="2020-05" db="EMBL/GenBank/DDBJ databases">
        <title>Identification and distribution of gene clusters putatively required for synthesis of sphingolipid metabolism inhibitors in phylogenetically diverse species of the filamentous fungus Fusarium.</title>
        <authorList>
            <person name="Kim H.-S."/>
            <person name="Busman M."/>
            <person name="Brown D.W."/>
            <person name="Divon H."/>
            <person name="Uhlig S."/>
            <person name="Proctor R.H."/>
        </authorList>
    </citation>
    <scope>NUCLEOTIDE SEQUENCE [LARGE SCALE GENOMIC DNA]</scope>
    <source>
        <strain evidence="5 6">NRRL 25196</strain>
    </source>
</reference>
<evidence type="ECO:0000259" key="3">
    <source>
        <dbReference type="Pfam" id="PF00984"/>
    </source>
</evidence>
<dbReference type="PANTHER" id="PTHR43491">
    <property type="entry name" value="UDP-N-ACETYL-D-MANNOSAMINE DEHYDROGENASE"/>
    <property type="match status" value="1"/>
</dbReference>
<keyword evidence="6" id="KW-1185">Reference proteome</keyword>
<dbReference type="InterPro" id="IPR014026">
    <property type="entry name" value="UDP-Glc/GDP-Man_DH_dimer"/>
</dbReference>
<organism evidence="5 6">
    <name type="scientific">Fusarium napiforme</name>
    <dbReference type="NCBI Taxonomy" id="42672"/>
    <lineage>
        <taxon>Eukaryota</taxon>
        <taxon>Fungi</taxon>
        <taxon>Dikarya</taxon>
        <taxon>Ascomycota</taxon>
        <taxon>Pezizomycotina</taxon>
        <taxon>Sordariomycetes</taxon>
        <taxon>Hypocreomycetidae</taxon>
        <taxon>Hypocreales</taxon>
        <taxon>Nectriaceae</taxon>
        <taxon>Fusarium</taxon>
        <taxon>Fusarium fujikuroi species complex</taxon>
    </lineage>
</organism>
<dbReference type="InterPro" id="IPR008927">
    <property type="entry name" value="6-PGluconate_DH-like_C_sf"/>
</dbReference>
<evidence type="ECO:0000256" key="1">
    <source>
        <dbReference type="ARBA" id="ARBA00006601"/>
    </source>
</evidence>
<dbReference type="Gene3D" id="3.40.50.720">
    <property type="entry name" value="NAD(P)-binding Rossmann-like Domain"/>
    <property type="match status" value="2"/>
</dbReference>
<dbReference type="AlphaFoldDB" id="A0A8H5IG74"/>
<dbReference type="InterPro" id="IPR036220">
    <property type="entry name" value="UDP-Glc/GDP-Man_DH_C_sf"/>
</dbReference>
<protein>
    <submittedName>
        <fullName evidence="5">Vi polysaccharide biosynthesis vipA tviB</fullName>
    </submittedName>
</protein>
<comment type="caution">
    <text evidence="5">The sequence shown here is derived from an EMBL/GenBank/DDBJ whole genome shotgun (WGS) entry which is preliminary data.</text>
</comment>
<dbReference type="Pfam" id="PF00984">
    <property type="entry name" value="UDPG_MGDP_dh"/>
    <property type="match status" value="1"/>
</dbReference>
<dbReference type="InterPro" id="IPR001732">
    <property type="entry name" value="UDP-Glc/GDP-Man_DH_N"/>
</dbReference>
<feature type="domain" description="UDP-glucose/GDP-mannose dehydrogenase N-terminal" evidence="4">
    <location>
        <begin position="116"/>
        <end position="235"/>
    </location>
</feature>
<dbReference type="SUPFAM" id="SSF52413">
    <property type="entry name" value="UDP-glucose/GDP-mannose dehydrogenase C-terminal domain"/>
    <property type="match status" value="1"/>
</dbReference>
<dbReference type="InterPro" id="IPR028359">
    <property type="entry name" value="UDP_ManNAc/GlcNAc_DH"/>
</dbReference>
<evidence type="ECO:0000259" key="4">
    <source>
        <dbReference type="Pfam" id="PF03721"/>
    </source>
</evidence>
<dbReference type="Pfam" id="PF03721">
    <property type="entry name" value="UDPG_MGDP_dh_N"/>
    <property type="match status" value="1"/>
</dbReference>
<dbReference type="Proteomes" id="UP000574317">
    <property type="component" value="Unassembled WGS sequence"/>
</dbReference>
<dbReference type="SUPFAM" id="SSF51735">
    <property type="entry name" value="NAD(P)-binding Rossmann-fold domains"/>
    <property type="match status" value="1"/>
</dbReference>
<accession>A0A8H5IG74</accession>
<evidence type="ECO:0000313" key="6">
    <source>
        <dbReference type="Proteomes" id="UP000574317"/>
    </source>
</evidence>
<dbReference type="GO" id="GO:0016616">
    <property type="term" value="F:oxidoreductase activity, acting on the CH-OH group of donors, NAD or NADP as acceptor"/>
    <property type="evidence" value="ECO:0007669"/>
    <property type="project" value="InterPro"/>
</dbReference>
<gene>
    <name evidence="5" type="ORF">FNAPI_11662</name>
</gene>
<dbReference type="PIRSF" id="PIRSF000124">
    <property type="entry name" value="UDPglc_GDPman_dh"/>
    <property type="match status" value="1"/>
</dbReference>
<dbReference type="InterPro" id="IPR017476">
    <property type="entry name" value="UDP-Glc/GDP-Man"/>
</dbReference>
<dbReference type="PANTHER" id="PTHR43491:SF2">
    <property type="entry name" value="UDP-N-ACETYL-D-MANNOSAMINE DEHYDROGENASE"/>
    <property type="match status" value="1"/>
</dbReference>
<dbReference type="GO" id="GO:0000271">
    <property type="term" value="P:polysaccharide biosynthetic process"/>
    <property type="evidence" value="ECO:0007669"/>
    <property type="project" value="InterPro"/>
</dbReference>
<name>A0A8H5IG74_9HYPO</name>
<dbReference type="EMBL" id="JAAOAO010000561">
    <property type="protein sequence ID" value="KAF5536670.1"/>
    <property type="molecule type" value="Genomic_DNA"/>
</dbReference>
<evidence type="ECO:0000313" key="5">
    <source>
        <dbReference type="EMBL" id="KAF5536670.1"/>
    </source>
</evidence>
<dbReference type="PIRSF" id="PIRSF500136">
    <property type="entry name" value="UDP_ManNAc_DH"/>
    <property type="match status" value="1"/>
</dbReference>
<feature type="domain" description="UDP-glucose/GDP-mannose dehydrogenase dimerisation" evidence="3">
    <location>
        <begin position="316"/>
        <end position="388"/>
    </location>
</feature>
<proteinExistence type="inferred from homology"/>
<dbReference type="GO" id="GO:0016628">
    <property type="term" value="F:oxidoreductase activity, acting on the CH-CH group of donors, NAD or NADP as acceptor"/>
    <property type="evidence" value="ECO:0007669"/>
    <property type="project" value="InterPro"/>
</dbReference>
<dbReference type="SUPFAM" id="SSF48179">
    <property type="entry name" value="6-phosphogluconate dehydrogenase C-terminal domain-like"/>
    <property type="match status" value="1"/>
</dbReference>